<dbReference type="GO" id="GO:0009381">
    <property type="term" value="F:excinuclease ABC activity"/>
    <property type="evidence" value="ECO:0007669"/>
    <property type="project" value="UniProtKB-UniRule"/>
</dbReference>
<gene>
    <name evidence="17" type="primary">uvrA</name>
    <name evidence="20" type="ORF">A9A59_2502</name>
</gene>
<dbReference type="PROSITE" id="PS50893">
    <property type="entry name" value="ABC_TRANSPORTER_2"/>
    <property type="match status" value="1"/>
</dbReference>
<reference evidence="20 21" key="1">
    <citation type="submission" date="2017-09" db="EMBL/GenBank/DDBJ databases">
        <title>Sequencing the genomes of two abundant thermophiles in Great Basin hot springs: Thermocrinis jamiesonii and novel Chloroflexi Thermoflexus hugenholtzii.</title>
        <authorList>
            <person name="Hedlund B."/>
        </authorList>
    </citation>
    <scope>NUCLEOTIDE SEQUENCE [LARGE SCALE GENOMIC DNA]</scope>
    <source>
        <strain evidence="20 21">G233</strain>
    </source>
</reference>
<dbReference type="GO" id="GO:0003677">
    <property type="term" value="F:DNA binding"/>
    <property type="evidence" value="ECO:0007669"/>
    <property type="project" value="UniProtKB-UniRule"/>
</dbReference>
<evidence type="ECO:0000256" key="14">
    <source>
        <dbReference type="ARBA" id="ARBA00038000"/>
    </source>
</evidence>
<keyword evidence="17" id="KW-0742">SOS response</keyword>
<evidence type="ECO:0000256" key="5">
    <source>
        <dbReference type="ARBA" id="ARBA00022741"/>
    </source>
</evidence>
<dbReference type="NCBIfam" id="TIGR00630">
    <property type="entry name" value="uvra"/>
    <property type="match status" value="1"/>
</dbReference>
<dbReference type="GO" id="GO:0009432">
    <property type="term" value="P:SOS response"/>
    <property type="evidence" value="ECO:0007669"/>
    <property type="project" value="UniProtKB-UniRule"/>
</dbReference>
<evidence type="ECO:0000256" key="12">
    <source>
        <dbReference type="ARBA" id="ARBA00023125"/>
    </source>
</evidence>
<keyword evidence="11 17" id="KW-0267">Excision nuclease</keyword>
<dbReference type="GO" id="GO:0005737">
    <property type="term" value="C:cytoplasm"/>
    <property type="evidence" value="ECO:0007669"/>
    <property type="project" value="UniProtKB-SubCell"/>
</dbReference>
<dbReference type="Gene3D" id="1.10.8.280">
    <property type="entry name" value="ABC transporter ATPase domain-like"/>
    <property type="match status" value="1"/>
</dbReference>
<comment type="subunit">
    <text evidence="17">Forms a heterotetramer with UvrB during the search for lesions.</text>
</comment>
<keyword evidence="7 17" id="KW-0228">DNA excision</keyword>
<dbReference type="InterPro" id="IPR041102">
    <property type="entry name" value="UvrA_inter"/>
</dbReference>
<feature type="region of interest" description="Disordered" evidence="18">
    <location>
        <begin position="966"/>
        <end position="1067"/>
    </location>
</feature>
<keyword evidence="12 17" id="KW-0238">DNA-binding</keyword>
<evidence type="ECO:0000256" key="2">
    <source>
        <dbReference type="ARBA" id="ARBA00022490"/>
    </source>
</evidence>
<evidence type="ECO:0000256" key="9">
    <source>
        <dbReference type="ARBA" id="ARBA00022833"/>
    </source>
</evidence>
<accession>A0A2A9HGT6</accession>
<evidence type="ECO:0000256" key="7">
    <source>
        <dbReference type="ARBA" id="ARBA00022769"/>
    </source>
</evidence>
<dbReference type="AlphaFoldDB" id="A0A2A9HGT6"/>
<dbReference type="Gene3D" id="1.20.1580.10">
    <property type="entry name" value="ABC transporter ATPase like domain"/>
    <property type="match status" value="2"/>
</dbReference>
<dbReference type="Proteomes" id="UP000223071">
    <property type="component" value="Unassembled WGS sequence"/>
</dbReference>
<name>A0A2A9HGT6_TEPT2</name>
<comment type="subcellular location">
    <subcellularLocation>
        <location evidence="1 17">Cytoplasm</location>
    </subcellularLocation>
</comment>
<dbReference type="Gene3D" id="3.30.1490.20">
    <property type="entry name" value="ATP-grasp fold, A domain"/>
    <property type="match status" value="1"/>
</dbReference>
<comment type="caution">
    <text evidence="17">Lacks conserved residue(s) required for the propagation of feature annotation.</text>
</comment>
<keyword evidence="6 17" id="KW-0227">DNA damage</keyword>
<evidence type="ECO:0000256" key="16">
    <source>
        <dbReference type="ARBA" id="ARBA00042156"/>
    </source>
</evidence>
<evidence type="ECO:0000256" key="8">
    <source>
        <dbReference type="ARBA" id="ARBA00022771"/>
    </source>
</evidence>
<dbReference type="CDD" id="cd03271">
    <property type="entry name" value="ABC_UvrA_II"/>
    <property type="match status" value="1"/>
</dbReference>
<comment type="similarity">
    <text evidence="14 17">Belongs to the ABC transporter superfamily. UvrA family.</text>
</comment>
<dbReference type="InterPro" id="IPR004602">
    <property type="entry name" value="UvrA"/>
</dbReference>
<dbReference type="InterPro" id="IPR027417">
    <property type="entry name" value="P-loop_NTPase"/>
</dbReference>
<evidence type="ECO:0000259" key="19">
    <source>
        <dbReference type="PROSITE" id="PS50893"/>
    </source>
</evidence>
<dbReference type="EMBL" id="PDJQ01000001">
    <property type="protein sequence ID" value="PFG75234.1"/>
    <property type="molecule type" value="Genomic_DNA"/>
</dbReference>
<evidence type="ECO:0000256" key="18">
    <source>
        <dbReference type="SAM" id="MobiDB-lite"/>
    </source>
</evidence>
<dbReference type="InterPro" id="IPR017871">
    <property type="entry name" value="ABC_transporter-like_CS"/>
</dbReference>
<feature type="domain" description="ABC transporter" evidence="19">
    <location>
        <begin position="628"/>
        <end position="956"/>
    </location>
</feature>
<keyword evidence="13 17" id="KW-0234">DNA repair</keyword>
<dbReference type="InterPro" id="IPR013815">
    <property type="entry name" value="ATP_grasp_subdomain_1"/>
</dbReference>
<evidence type="ECO:0000256" key="11">
    <source>
        <dbReference type="ARBA" id="ARBA00022881"/>
    </source>
</evidence>
<keyword evidence="8 17" id="KW-0863">Zinc-finger</keyword>
<organism evidence="20 21">
    <name type="scientific">Tepidiforma thermophila (strain KCTC 52669 / CGMCC 1.13589 / G233)</name>
    <dbReference type="NCBI Taxonomy" id="2761530"/>
    <lineage>
        <taxon>Bacteria</taxon>
        <taxon>Bacillati</taxon>
        <taxon>Chloroflexota</taxon>
        <taxon>Tepidiformia</taxon>
        <taxon>Tepidiformales</taxon>
        <taxon>Tepidiformaceae</taxon>
        <taxon>Tepidiforma</taxon>
    </lineage>
</organism>
<keyword evidence="5 17" id="KW-0547">Nucleotide-binding</keyword>
<sequence length="1067" mass="115378">MPLDHIIVRGAREHNLKNIDVRIPRDRLVVITGLSGSGKSSLAFDTIYAEGQRRYVESLSAYARQFLGLMEKPDVDHIDGLSPAISIDQKSTSNNPRSTVGTVTEIYDYMRLLWARIGKPHCPVCGRPIERQTVQQIVDATLAYPPGSRLLLLAPVARAKKGEHAGIFDEARRAGFVRVRVDGQVYDIDELPALDKKKRHDIDVVVDRLVVPEPGSDPAAASRIADSVEQALKVGQGVMIVGYAGGAPADAPQPPAERIFSEHFACPYDGTSIGEIEPRTFSFNSPHGACPRCTGLGVEMQIDPALVIPDRSKSIAQGAVEPWSKSPSVAGWYLRQLEAVAEDQGFSIHTPIAELTEAQLNALLYGTGEKLLRLRFTNQYGRTQVYDTRYEGVIPNLQRRYKETDSDYVRAEIEKYMAAIPCPECRGRRLRPEALSVLVDGQPITAVTAMSIAEARAWFDRLAGPETPLSPRDQAIAAQVLKEIRSRLEFLVDVGLDYLTLDRVSGTLSGGESQRIRLATQIGSALMGVLYICDEPSIGLHPVDGDRLIRTLERLRDLGNTVLVVEHDEAMMRAADWIIDMGPGAGIHGGRVVAEGPLSAILDSPESITGAYLSGRRQIPVPKQRRPGNGKSLRIVGARENNLRNITVEIPLGKFVAVTGVSGSGKSSLITDILVPRALQVLHGARQRPGAHDTIEGLEHIDKVVDIDQSPIGRTPRSNPATYTGAFTLIRDLFASVPEARARGYKAGRFSFNVKGGRCEECAGDGYKVVEMQFLPDVTVPCEACHGKRYNREALEITFRGKNIAEVLDMTVSEAVEFFERFPRIKRILDTLEATGLGYIKLGQPATTLSGGEAQRIKLAAELSRRSTGRTLYVLDEPTTGLAFQDVAHLLDVLHRLVDSGNTVVVIEHHLDVIKSADHIIDLGPLGGDRGGQVIATGTPEDVALVDASFTGRYLRPILEAAGTLAAAAPAATEPGPAARTRRSGRGAAAPVPTPPANGRAPGTDGAADVSDRAAAAAGRIDARAARDAAAAAARPGSRPARKRPDARPETASERALREHRESRPAD</sequence>
<dbReference type="Gene3D" id="3.40.50.300">
    <property type="entry name" value="P-loop containing nucleotide triphosphate hydrolases"/>
    <property type="match status" value="2"/>
</dbReference>
<evidence type="ECO:0000313" key="21">
    <source>
        <dbReference type="Proteomes" id="UP000223071"/>
    </source>
</evidence>
<evidence type="ECO:0000256" key="4">
    <source>
        <dbReference type="ARBA" id="ARBA00022737"/>
    </source>
</evidence>
<dbReference type="GO" id="GO:0009380">
    <property type="term" value="C:excinuclease repair complex"/>
    <property type="evidence" value="ECO:0007669"/>
    <property type="project" value="InterPro"/>
</dbReference>
<feature type="binding site" evidence="17">
    <location>
        <begin position="33"/>
        <end position="40"/>
    </location>
    <ligand>
        <name>ATP</name>
        <dbReference type="ChEBI" id="CHEBI:30616"/>
    </ligand>
</feature>
<keyword evidence="21" id="KW-1185">Reference proteome</keyword>
<keyword evidence="2 17" id="KW-0963">Cytoplasm</keyword>
<dbReference type="GO" id="GO:0016887">
    <property type="term" value="F:ATP hydrolysis activity"/>
    <property type="evidence" value="ECO:0007669"/>
    <property type="project" value="InterPro"/>
</dbReference>
<dbReference type="GO" id="GO:0005524">
    <property type="term" value="F:ATP binding"/>
    <property type="evidence" value="ECO:0007669"/>
    <property type="project" value="UniProtKB-UniRule"/>
</dbReference>
<evidence type="ECO:0000256" key="3">
    <source>
        <dbReference type="ARBA" id="ARBA00022723"/>
    </source>
</evidence>
<feature type="compositionally biased region" description="Low complexity" evidence="18">
    <location>
        <begin position="966"/>
        <end position="979"/>
    </location>
</feature>
<evidence type="ECO:0000256" key="15">
    <source>
        <dbReference type="ARBA" id="ARBA00039316"/>
    </source>
</evidence>
<dbReference type="FunFam" id="1.20.1580.10:FF:000002">
    <property type="entry name" value="UvrABC system protein A"/>
    <property type="match status" value="1"/>
</dbReference>
<dbReference type="GO" id="GO:0006289">
    <property type="term" value="P:nucleotide-excision repair"/>
    <property type="evidence" value="ECO:0007669"/>
    <property type="project" value="UniProtKB-UniRule"/>
</dbReference>
<dbReference type="GO" id="GO:0008270">
    <property type="term" value="F:zinc ion binding"/>
    <property type="evidence" value="ECO:0007669"/>
    <property type="project" value="UniProtKB-UniRule"/>
</dbReference>
<dbReference type="PANTHER" id="PTHR43152:SF3">
    <property type="entry name" value="UVRABC SYSTEM PROTEIN A"/>
    <property type="match status" value="1"/>
</dbReference>
<dbReference type="Pfam" id="PF17760">
    <property type="entry name" value="UvrA_inter"/>
    <property type="match status" value="1"/>
</dbReference>
<proteinExistence type="inferred from homology"/>
<evidence type="ECO:0000256" key="1">
    <source>
        <dbReference type="ARBA" id="ARBA00004496"/>
    </source>
</evidence>
<dbReference type="Pfam" id="PF17755">
    <property type="entry name" value="UvrA_DNA-bind"/>
    <property type="match status" value="1"/>
</dbReference>
<keyword evidence="4 17" id="KW-0677">Repeat</keyword>
<dbReference type="PROSITE" id="PS00211">
    <property type="entry name" value="ABC_TRANSPORTER_1"/>
    <property type="match status" value="2"/>
</dbReference>
<evidence type="ECO:0000256" key="6">
    <source>
        <dbReference type="ARBA" id="ARBA00022763"/>
    </source>
</evidence>
<keyword evidence="3 17" id="KW-0479">Metal-binding</keyword>
<comment type="function">
    <text evidence="17">The UvrABC repair system catalyzes the recognition and processing of DNA lesions. UvrA is an ATPase and a DNA-binding protein. A damage recognition complex composed of 2 UvrA and 2 UvrB subunits scans DNA for abnormalities. When the presence of a lesion has been verified by UvrB, the UvrA molecules dissociate.</text>
</comment>
<dbReference type="SUPFAM" id="SSF52540">
    <property type="entry name" value="P-loop containing nucleoside triphosphate hydrolases"/>
    <property type="match status" value="2"/>
</dbReference>
<protein>
    <recommendedName>
        <fullName evidence="15 17">UvrABC system protein A</fullName>
        <shortName evidence="17">UvrA protein</shortName>
    </recommendedName>
    <alternativeName>
        <fullName evidence="16 17">Excinuclease ABC subunit A</fullName>
    </alternativeName>
</protein>
<dbReference type="InterPro" id="IPR003439">
    <property type="entry name" value="ABC_transporter-like_ATP-bd"/>
</dbReference>
<feature type="compositionally biased region" description="Low complexity" evidence="18">
    <location>
        <begin position="1005"/>
        <end position="1020"/>
    </location>
</feature>
<keyword evidence="9 17" id="KW-0862">Zinc</keyword>
<feature type="compositionally biased region" description="Basic and acidic residues" evidence="18">
    <location>
        <begin position="1043"/>
        <end position="1067"/>
    </location>
</feature>
<evidence type="ECO:0000256" key="13">
    <source>
        <dbReference type="ARBA" id="ARBA00023204"/>
    </source>
</evidence>
<evidence type="ECO:0000256" key="10">
    <source>
        <dbReference type="ARBA" id="ARBA00022840"/>
    </source>
</evidence>
<keyword evidence="10 17" id="KW-0067">ATP-binding</keyword>
<dbReference type="RefSeq" id="WP_106427081.1">
    <property type="nucleotide sequence ID" value="NZ_PDJQ01000001.1"/>
</dbReference>
<dbReference type="HAMAP" id="MF_00205">
    <property type="entry name" value="UvrA"/>
    <property type="match status" value="1"/>
</dbReference>
<evidence type="ECO:0000313" key="20">
    <source>
        <dbReference type="EMBL" id="PFG75234.1"/>
    </source>
</evidence>
<feature type="binding site" evidence="17">
    <location>
        <begin position="660"/>
        <end position="667"/>
    </location>
    <ligand>
        <name>ATP</name>
        <dbReference type="ChEBI" id="CHEBI:30616"/>
    </ligand>
</feature>
<comment type="caution">
    <text evidence="20">The sequence shown here is derived from an EMBL/GenBank/DDBJ whole genome shotgun (WGS) entry which is preliminary data.</text>
</comment>
<dbReference type="CDD" id="cd03270">
    <property type="entry name" value="ABC_UvrA_I"/>
    <property type="match status" value="1"/>
</dbReference>
<feature type="compositionally biased region" description="Low complexity" evidence="18">
    <location>
        <begin position="1028"/>
        <end position="1039"/>
    </location>
</feature>
<dbReference type="PANTHER" id="PTHR43152">
    <property type="entry name" value="UVRABC SYSTEM PROTEIN A"/>
    <property type="match status" value="1"/>
</dbReference>
<dbReference type="NCBIfam" id="NF001503">
    <property type="entry name" value="PRK00349.1"/>
    <property type="match status" value="1"/>
</dbReference>
<feature type="zinc finger region" description="C4-type" evidence="17">
    <location>
        <begin position="759"/>
        <end position="785"/>
    </location>
</feature>
<dbReference type="InterPro" id="IPR041552">
    <property type="entry name" value="UvrA_DNA-bd"/>
</dbReference>
<evidence type="ECO:0000256" key="17">
    <source>
        <dbReference type="HAMAP-Rule" id="MF_00205"/>
    </source>
</evidence>